<sequence>MFKCSILKIGLALLWSSLGGVCISVYLGGFVLPGVGYSPVSSLWSGAPYTESSSVGVYVINLDQSKARWQRIQHHLSTFPFPVHRISGIYGKSYPALRHNPNIVDLEHYRLFLKGKEPGLGEIGCYLSHCKALREFIRSSFAFAVIVEDDVTFSPTFPKIIEGLIRCKEKWDLCTFELHPLQSGWPFELPSASLFLPFGMHLCIYLKECWRAGAYLINRWAAHRLLERALPMRLPWDMYYMRFWEFKDFQGTIMQFTGIEPRCAFQTFGDSDIEKAGPRQITRTGHIKSKYRWYGRYFSFCSHLSRFMYGLWIWVRCEWKSFFPTSNAQSSKK</sequence>
<dbReference type="Proteomes" id="UP000239425">
    <property type="component" value="Unassembled WGS sequence"/>
</dbReference>
<reference evidence="2 3" key="1">
    <citation type="submission" date="2017-11" db="EMBL/GenBank/DDBJ databases">
        <title>Comparative genomic analysis of Holospora spp., intranuclear symbionts of paramecia.</title>
        <authorList>
            <person name="Garushyants S.K."/>
            <person name="Beliavskaya A."/>
            <person name="Malko D.B."/>
            <person name="Logacheva M.D."/>
            <person name="Rautian M.S."/>
            <person name="Gelfand M.S."/>
        </authorList>
    </citation>
    <scope>NUCLEOTIDE SEQUENCE [LARGE SCALE GENOMIC DNA]</scope>
    <source>
        <strain evidence="3">02AZ16</strain>
    </source>
</reference>
<evidence type="ECO:0000313" key="3">
    <source>
        <dbReference type="Proteomes" id="UP000239425"/>
    </source>
</evidence>
<keyword evidence="3" id="KW-1185">Reference proteome</keyword>
<comment type="caution">
    <text evidence="2">The sequence shown here is derived from an EMBL/GenBank/DDBJ whole genome shotgun (WGS) entry which is preliminary data.</text>
</comment>
<protein>
    <submittedName>
        <fullName evidence="2">Glycosyltransferase family 25 (LPS biosynthesis protein)</fullName>
    </submittedName>
</protein>
<dbReference type="InterPro" id="IPR002654">
    <property type="entry name" value="Glyco_trans_25"/>
</dbReference>
<dbReference type="Pfam" id="PF01755">
    <property type="entry name" value="Glyco_transf_25"/>
    <property type="match status" value="1"/>
</dbReference>
<organism evidence="2 3">
    <name type="scientific">Holospora curviuscula</name>
    <dbReference type="NCBI Taxonomy" id="1082868"/>
    <lineage>
        <taxon>Bacteria</taxon>
        <taxon>Pseudomonadati</taxon>
        <taxon>Pseudomonadota</taxon>
        <taxon>Alphaproteobacteria</taxon>
        <taxon>Holosporales</taxon>
        <taxon>Holosporaceae</taxon>
        <taxon>Holospora</taxon>
    </lineage>
</organism>
<dbReference type="GO" id="GO:0016740">
    <property type="term" value="F:transferase activity"/>
    <property type="evidence" value="ECO:0007669"/>
    <property type="project" value="UniProtKB-KW"/>
</dbReference>
<proteinExistence type="predicted"/>
<evidence type="ECO:0000313" key="2">
    <source>
        <dbReference type="EMBL" id="PPE03717.1"/>
    </source>
</evidence>
<feature type="domain" description="Glycosyl transferase family 25" evidence="1">
    <location>
        <begin position="57"/>
        <end position="239"/>
    </location>
</feature>
<dbReference type="OrthoDB" id="259382at2"/>
<evidence type="ECO:0000259" key="1">
    <source>
        <dbReference type="Pfam" id="PF01755"/>
    </source>
</evidence>
<name>A0A2S5R8U0_9PROT</name>
<dbReference type="CDD" id="cd06532">
    <property type="entry name" value="Glyco_transf_25"/>
    <property type="match status" value="1"/>
</dbReference>
<dbReference type="EMBL" id="PHHC01000083">
    <property type="protein sequence ID" value="PPE03717.1"/>
    <property type="molecule type" value="Genomic_DNA"/>
</dbReference>
<accession>A0A2S5R8U0</accession>
<dbReference type="AlphaFoldDB" id="A0A2S5R8U0"/>
<keyword evidence="2" id="KW-0808">Transferase</keyword>
<gene>
    <name evidence="2" type="ORF">HCUR_00857</name>
</gene>
<dbReference type="RefSeq" id="WP_104206869.1">
    <property type="nucleotide sequence ID" value="NZ_PHHC01000083.1"/>
</dbReference>